<dbReference type="OrthoDB" id="5298951at2"/>
<keyword evidence="3" id="KW-1185">Reference proteome</keyword>
<dbReference type="Proteomes" id="UP000005234">
    <property type="component" value="Chromosome"/>
</dbReference>
<keyword evidence="1" id="KW-0227">DNA damage</keyword>
<dbReference type="GO" id="GO:0016740">
    <property type="term" value="F:transferase activity"/>
    <property type="evidence" value="ECO:0007669"/>
    <property type="project" value="UniProtKB-KW"/>
</dbReference>
<evidence type="ECO:0000313" key="2">
    <source>
        <dbReference type="EMBL" id="AFC86317.1"/>
    </source>
</evidence>
<name>H8L0Z7_FRAAD</name>
<dbReference type="GO" id="GO:0006281">
    <property type="term" value="P:DNA repair"/>
    <property type="evidence" value="ECO:0007669"/>
    <property type="project" value="TreeGrafter"/>
</dbReference>
<dbReference type="InterPro" id="IPR050356">
    <property type="entry name" value="SulA_CellDiv_inhibitor"/>
</dbReference>
<evidence type="ECO:0000256" key="1">
    <source>
        <dbReference type="ARBA" id="ARBA00022763"/>
    </source>
</evidence>
<sequence length="468" mass="51524">MAPSWICLWLPELALDGVLRGRQVEGALVLIDGSVHGRRLVAVNAAAGQAGLRVGQSLNTAKALLANFEVVIHDAADELQSLNFLAGVAYRFSSDVHFMPRAIVLEAGRSAGLFGDAVAMTARLRQELSGLGFRHQLAVAPTPLAAYVLAGMRDGIVITDQDALYQALERVPLQRIALPGRAVGRLPDMGIRTLGQLRRLPREGLRRRFGGALVDALEALLGERPDTLARYIPPDTVDWRIELSHEVEDTAALAFPLRRMTSDLAAYLRGRDGGVQRFCLQLEHQQGQTEVVVGLLAPTREADLLFEAARGRLERVQLSAPVLALRLMAADLPPFVPEGRDLFDERCARAMPFDALRERLRARLGDASLQQWRTTGDPRPEFSQAVAASDAAWLESRLRPTWLLPAPRPWHGPPPRILAGPERLETGWWDGAAVRRDYYLVETAQGQRAWAFCPAGEVAGWMLHGWFA</sequence>
<dbReference type="CDD" id="cd03468">
    <property type="entry name" value="PolY_like"/>
    <property type="match status" value="1"/>
</dbReference>
<dbReference type="RefSeq" id="WP_014403322.1">
    <property type="nucleotide sequence ID" value="NC_017033.1"/>
</dbReference>
<dbReference type="PANTHER" id="PTHR35369">
    <property type="entry name" value="BLR3025 PROTEIN-RELATED"/>
    <property type="match status" value="1"/>
</dbReference>
<dbReference type="HOGENOM" id="CLU_028184_0_1_6"/>
<organism evidence="2 3">
    <name type="scientific">Frateuria aurantia (strain ATCC 33424 / DSM 6220 / KCTC 2777 / LMG 1558 / NBRC 3245 / NCIMB 13370)</name>
    <name type="common">Acetobacter aurantius</name>
    <dbReference type="NCBI Taxonomy" id="767434"/>
    <lineage>
        <taxon>Bacteria</taxon>
        <taxon>Pseudomonadati</taxon>
        <taxon>Pseudomonadota</taxon>
        <taxon>Gammaproteobacteria</taxon>
        <taxon>Lysobacterales</taxon>
        <taxon>Rhodanobacteraceae</taxon>
        <taxon>Frateuria</taxon>
    </lineage>
</organism>
<gene>
    <name evidence="2" type="ordered locus">Fraau_1926</name>
</gene>
<dbReference type="SUPFAM" id="SSF56672">
    <property type="entry name" value="DNA/RNA polymerases"/>
    <property type="match status" value="1"/>
</dbReference>
<dbReference type="AlphaFoldDB" id="H8L0Z7"/>
<keyword evidence="2" id="KW-0808">Transferase</keyword>
<reference evidence="2" key="1">
    <citation type="submission" date="2012-02" db="EMBL/GenBank/DDBJ databases">
        <title>The complete genome of Frateuria aurantia DSM 6220.</title>
        <authorList>
            <consortium name="US DOE Joint Genome Institute (JGI-PGF)"/>
            <person name="Lucas S."/>
            <person name="Copeland A."/>
            <person name="Lapidus A."/>
            <person name="Glavina del Rio T."/>
            <person name="Dalin E."/>
            <person name="Tice H."/>
            <person name="Bruce D."/>
            <person name="Goodwin L."/>
            <person name="Pitluck S."/>
            <person name="Peters L."/>
            <person name="Ovchinnikova G."/>
            <person name="Teshima H."/>
            <person name="Kyrpides N."/>
            <person name="Mavromatis K."/>
            <person name="Ivanova N."/>
            <person name="Brettin T."/>
            <person name="Detter J.C."/>
            <person name="Han C."/>
            <person name="Larimer F."/>
            <person name="Land M."/>
            <person name="Hauser L."/>
            <person name="Markowitz V."/>
            <person name="Cheng J.-F."/>
            <person name="Hugenholtz P."/>
            <person name="Woyke T."/>
            <person name="Wu D."/>
            <person name="Brambilla E."/>
            <person name="Klenk H.-P."/>
            <person name="Eisen J.A."/>
        </authorList>
    </citation>
    <scope>NUCLEOTIDE SEQUENCE</scope>
    <source>
        <strain evidence="2">DSM 6220</strain>
    </source>
</reference>
<dbReference type="InterPro" id="IPR043502">
    <property type="entry name" value="DNA/RNA_pol_sf"/>
</dbReference>
<evidence type="ECO:0000313" key="3">
    <source>
        <dbReference type="Proteomes" id="UP000005234"/>
    </source>
</evidence>
<dbReference type="STRING" id="767434.Fraau_1926"/>
<protein>
    <submittedName>
        <fullName evidence="2">Nucleotidyltransferase/DNA polymerase involved in DNA repair</fullName>
    </submittedName>
</protein>
<proteinExistence type="predicted"/>
<dbReference type="EMBL" id="CP003350">
    <property type="protein sequence ID" value="AFC86317.1"/>
    <property type="molecule type" value="Genomic_DNA"/>
</dbReference>
<dbReference type="KEGG" id="fau:Fraau_1926"/>
<dbReference type="eggNOG" id="COG0389">
    <property type="taxonomic scope" value="Bacteria"/>
</dbReference>
<dbReference type="PANTHER" id="PTHR35369:SF2">
    <property type="entry name" value="BLR3025 PROTEIN"/>
    <property type="match status" value="1"/>
</dbReference>
<accession>H8L0Z7</accession>